<evidence type="ECO:0000256" key="2">
    <source>
        <dbReference type="ARBA" id="ARBA00022837"/>
    </source>
</evidence>
<dbReference type="EMBL" id="LCHW01000001">
    <property type="protein sequence ID" value="KKT43787.1"/>
    <property type="molecule type" value="Genomic_DNA"/>
</dbReference>
<evidence type="ECO:0000256" key="3">
    <source>
        <dbReference type="SAM" id="Phobius"/>
    </source>
</evidence>
<evidence type="ECO:0000313" key="5">
    <source>
        <dbReference type="Proteomes" id="UP000034051"/>
    </source>
</evidence>
<dbReference type="Proteomes" id="UP000034051">
    <property type="component" value="Unassembled WGS sequence"/>
</dbReference>
<feature type="transmembrane region" description="Helical" evidence="3">
    <location>
        <begin position="7"/>
        <end position="27"/>
    </location>
</feature>
<organism evidence="4 5">
    <name type="scientific">Candidatus Wolfebacteria bacterium GW2011_GWE2_44_13</name>
    <dbReference type="NCBI Taxonomy" id="1619017"/>
    <lineage>
        <taxon>Bacteria</taxon>
        <taxon>Candidatus Wolfeibacteriota</taxon>
    </lineage>
</organism>
<evidence type="ECO:0000313" key="4">
    <source>
        <dbReference type="EMBL" id="KKT43787.1"/>
    </source>
</evidence>
<protein>
    <submittedName>
        <fullName evidence="4">Thrombospondin type 3 repeat-containing domain protein</fullName>
    </submittedName>
</protein>
<keyword evidence="2" id="KW-0106">Calcium</keyword>
<feature type="transmembrane region" description="Helical" evidence="3">
    <location>
        <begin position="356"/>
        <end position="377"/>
    </location>
</feature>
<reference evidence="4 5" key="1">
    <citation type="journal article" date="2015" name="Nature">
        <title>rRNA introns, odd ribosomes, and small enigmatic genomes across a large radiation of phyla.</title>
        <authorList>
            <person name="Brown C.T."/>
            <person name="Hug L.A."/>
            <person name="Thomas B.C."/>
            <person name="Sharon I."/>
            <person name="Castelle C.J."/>
            <person name="Singh A."/>
            <person name="Wilkins M.J."/>
            <person name="Williams K.H."/>
            <person name="Banfield J.F."/>
        </authorList>
    </citation>
    <scope>NUCLEOTIDE SEQUENCE [LARGE SCALE GENOMIC DNA]</scope>
</reference>
<dbReference type="Pfam" id="PF02412">
    <property type="entry name" value="TSP_3"/>
    <property type="match status" value="2"/>
</dbReference>
<dbReference type="GO" id="GO:0005509">
    <property type="term" value="F:calcium ion binding"/>
    <property type="evidence" value="ECO:0007669"/>
    <property type="project" value="InterPro"/>
</dbReference>
<accession>A0A0G1JIH7</accession>
<dbReference type="PANTHER" id="PTHR10199">
    <property type="entry name" value="THROMBOSPONDIN"/>
    <property type="match status" value="1"/>
</dbReference>
<keyword evidence="3" id="KW-1133">Transmembrane helix</keyword>
<gene>
    <name evidence="4" type="ORF">UW32_C0001G0379</name>
</gene>
<sequence>MKQIQKGIISIGVVLVGVVAISAYAQVSNSDIVNAFRQYKDVQAVTLATPAVVEVSFDGEVIERPVFAVLDTTTNAFEPSFFKQEVIAKPVSLSINATPTVNGLGAMTDGDVRTYTNFFLPESTQGSVRLVVNASTPITSSGFTVLLGEHVALPTVVEVRAMVQGKEVIVVANQRMNGQTLRFPKTVASSWIISFTYGQPLRISELQFIQESSATVSSALLRFLAQPNHAYRIYFDADRQVQLVVGEAGNLSSNKDVVRITKIASQKNASYVIADMDGDTIPDVFDNCVLISNTEQKDANGNGRGDMCDDFDRDGVLNSKDNCPDNPNRDQLDVDADGLGDTCDAQESRITEQYAWLPWVGIGFAALVLIVLFAVTARSMKSE</sequence>
<dbReference type="GO" id="GO:0007155">
    <property type="term" value="P:cell adhesion"/>
    <property type="evidence" value="ECO:0007669"/>
    <property type="project" value="InterPro"/>
</dbReference>
<dbReference type="Gene3D" id="4.10.1080.10">
    <property type="entry name" value="TSP type-3 repeat"/>
    <property type="match status" value="1"/>
</dbReference>
<dbReference type="InterPro" id="IPR028974">
    <property type="entry name" value="TSP_type-3_rpt"/>
</dbReference>
<proteinExistence type="predicted"/>
<evidence type="ECO:0000256" key="1">
    <source>
        <dbReference type="ARBA" id="ARBA00022729"/>
    </source>
</evidence>
<dbReference type="PROSITE" id="PS51234">
    <property type="entry name" value="TSP3"/>
    <property type="match status" value="1"/>
</dbReference>
<dbReference type="SUPFAM" id="SSF103647">
    <property type="entry name" value="TSP type-3 repeat"/>
    <property type="match status" value="1"/>
</dbReference>
<dbReference type="PANTHER" id="PTHR10199:SF100">
    <property type="entry name" value="THROMBOSPONDIN, ISOFORM A"/>
    <property type="match status" value="1"/>
</dbReference>
<dbReference type="AlphaFoldDB" id="A0A0G1JIH7"/>
<name>A0A0G1JIH7_9BACT</name>
<dbReference type="InterPro" id="IPR017897">
    <property type="entry name" value="Thrombospondin_3_rpt"/>
</dbReference>
<comment type="caution">
    <text evidence="4">The sequence shown here is derived from an EMBL/GenBank/DDBJ whole genome shotgun (WGS) entry which is preliminary data.</text>
</comment>
<keyword evidence="1" id="KW-0732">Signal</keyword>
<dbReference type="InterPro" id="IPR003367">
    <property type="entry name" value="Thrombospondin_3-like_rpt"/>
</dbReference>
<keyword evidence="3" id="KW-0472">Membrane</keyword>
<keyword evidence="3" id="KW-0812">Transmembrane</keyword>